<dbReference type="Pfam" id="PF13452">
    <property type="entry name" value="FAS1_DH_region"/>
    <property type="match status" value="1"/>
</dbReference>
<evidence type="ECO:0000313" key="3">
    <source>
        <dbReference type="EMBL" id="ANY78512.1"/>
    </source>
</evidence>
<feature type="domain" description="FAS1-like dehydratase" evidence="2">
    <location>
        <begin position="18"/>
        <end position="142"/>
    </location>
</feature>
<proteinExistence type="predicted"/>
<evidence type="ECO:0000259" key="2">
    <source>
        <dbReference type="Pfam" id="PF13452"/>
    </source>
</evidence>
<dbReference type="InterPro" id="IPR039569">
    <property type="entry name" value="FAS1-like_DH_region"/>
</dbReference>
<reference evidence="3" key="1">
    <citation type="submission" date="2016-07" db="EMBL/GenBank/DDBJ databases">
        <title>Microvirga ossetica sp. nov. a new species of rhizobia isolated from root nodules of the legume species Vicia alpestris Steven originated from North Ossetia region in the Caucasus.</title>
        <authorList>
            <person name="Safronova V.I."/>
            <person name="Kuznetsova I.G."/>
            <person name="Sazanova A.L."/>
            <person name="Belimov A."/>
            <person name="Andronov E."/>
            <person name="Osledkin Y.S."/>
            <person name="Onishchuk O.P."/>
            <person name="Kurchak O.N."/>
            <person name="Shaposhnikov A.I."/>
            <person name="Willems A."/>
            <person name="Tikhonovich I.A."/>
        </authorList>
    </citation>
    <scope>NUCLEOTIDE SEQUENCE [LARGE SCALE GENOMIC DNA]</scope>
    <source>
        <strain evidence="3">V5/3M</strain>
    </source>
</reference>
<accession>A0A1B2EF80</accession>
<name>A0A1B2EF80_9HYPH</name>
<evidence type="ECO:0000256" key="1">
    <source>
        <dbReference type="SAM" id="MobiDB-lite"/>
    </source>
</evidence>
<dbReference type="EMBL" id="CP016616">
    <property type="protein sequence ID" value="ANY78512.1"/>
    <property type="molecule type" value="Genomic_DNA"/>
</dbReference>
<gene>
    <name evidence="3" type="ORF">BB934_09990</name>
</gene>
<dbReference type="SUPFAM" id="SSF54637">
    <property type="entry name" value="Thioesterase/thiol ester dehydrase-isomerase"/>
    <property type="match status" value="1"/>
</dbReference>
<dbReference type="PANTHER" id="PTHR28152:SF1">
    <property type="entry name" value="HYDROXYACYL-THIOESTER DEHYDRATASE TYPE 2, MITOCHONDRIAL"/>
    <property type="match status" value="1"/>
</dbReference>
<dbReference type="InterPro" id="IPR029069">
    <property type="entry name" value="HotDog_dom_sf"/>
</dbReference>
<organism evidence="3">
    <name type="scientific">Microvirga ossetica</name>
    <dbReference type="NCBI Taxonomy" id="1882682"/>
    <lineage>
        <taxon>Bacteria</taxon>
        <taxon>Pseudomonadati</taxon>
        <taxon>Pseudomonadota</taxon>
        <taxon>Alphaproteobacteria</taxon>
        <taxon>Hyphomicrobiales</taxon>
        <taxon>Methylobacteriaceae</taxon>
        <taxon>Microvirga</taxon>
    </lineage>
</organism>
<protein>
    <submittedName>
        <fullName evidence="3">Protein dehydratase</fullName>
    </submittedName>
</protein>
<dbReference type="Gene3D" id="3.10.129.10">
    <property type="entry name" value="Hotdog Thioesterase"/>
    <property type="match status" value="1"/>
</dbReference>
<dbReference type="KEGG" id="moc:BB934_09990"/>
<dbReference type="PANTHER" id="PTHR28152">
    <property type="entry name" value="HYDROXYACYL-THIOESTER DEHYDRATASE TYPE 2, MITOCHONDRIAL"/>
    <property type="match status" value="1"/>
</dbReference>
<sequence length="286" mass="31225">MTALDLDWMTECVGRSESVSDTITPKLVTLFNATLAPYVAPASPAETSLGIHWCLAPPSTPTHDLDQDGHPMKGGFLPPVSLPRRMWAGGEIEIVEGLRIGDAVMRRSTIAGFRTTEGRSGPLCFVTVQHDISTERGVAIRERQDIVYREAAKTSSQKPAADPSGEPREDSSPDLAWTVDTSPTLLFRYSALTFNSHRIHYDMLYATEVEGYPGLVVHGPLQATLLLNLAATLHGRTPRRFGYRNVGPVFAGNPLRLAARRKGDDIVECWSATNRGTIGMKAEAGW</sequence>
<feature type="region of interest" description="Disordered" evidence="1">
    <location>
        <begin position="149"/>
        <end position="176"/>
    </location>
</feature>
<dbReference type="InterPro" id="IPR052741">
    <property type="entry name" value="Mitochondrial_HTD2"/>
</dbReference>
<dbReference type="GO" id="GO:0019171">
    <property type="term" value="F:(3R)-hydroxyacyl-[acyl-carrier-protein] dehydratase activity"/>
    <property type="evidence" value="ECO:0007669"/>
    <property type="project" value="TreeGrafter"/>
</dbReference>
<dbReference type="RefSeq" id="WP_099509509.1">
    <property type="nucleotide sequence ID" value="NZ_CP016616.1"/>
</dbReference>
<dbReference type="OrthoDB" id="7183822at2"/>
<dbReference type="AlphaFoldDB" id="A0A1B2EF80"/>